<keyword evidence="2" id="KW-1185">Reference proteome</keyword>
<protein>
    <submittedName>
        <fullName evidence="1">Uncharacterized protein</fullName>
    </submittedName>
</protein>
<name>A0AA40C5W6_9PEZI</name>
<reference evidence="1" key="1">
    <citation type="submission" date="2023-06" db="EMBL/GenBank/DDBJ databases">
        <title>Genome-scale phylogeny and comparative genomics of the fungal order Sordariales.</title>
        <authorList>
            <consortium name="Lawrence Berkeley National Laboratory"/>
            <person name="Hensen N."/>
            <person name="Bonometti L."/>
            <person name="Westerberg I."/>
            <person name="Brannstrom I.O."/>
            <person name="Guillou S."/>
            <person name="Cros-Aarteil S."/>
            <person name="Calhoun S."/>
            <person name="Haridas S."/>
            <person name="Kuo A."/>
            <person name="Mondo S."/>
            <person name="Pangilinan J."/>
            <person name="Riley R."/>
            <person name="LaButti K."/>
            <person name="Andreopoulos B."/>
            <person name="Lipzen A."/>
            <person name="Chen C."/>
            <person name="Yanf M."/>
            <person name="Daum C."/>
            <person name="Ng V."/>
            <person name="Clum A."/>
            <person name="Steindorff A."/>
            <person name="Ohm R."/>
            <person name="Martin F."/>
            <person name="Silar P."/>
            <person name="Natvig D."/>
            <person name="Lalanne C."/>
            <person name="Gautier V."/>
            <person name="Ament-velasquez S.L."/>
            <person name="Kruys A."/>
            <person name="Hutchinson M.I."/>
            <person name="Powell A.J."/>
            <person name="Barry K."/>
            <person name="Miller A.N."/>
            <person name="Grigoriev I.V."/>
            <person name="Debuchy R."/>
            <person name="Gladieux P."/>
            <person name="Thoren M.H."/>
            <person name="Johannesson H."/>
        </authorList>
    </citation>
    <scope>NUCLEOTIDE SEQUENCE</scope>
    <source>
        <strain evidence="1">SMH3391-2</strain>
    </source>
</reference>
<organism evidence="1 2">
    <name type="scientific">Bombardia bombarda</name>
    <dbReference type="NCBI Taxonomy" id="252184"/>
    <lineage>
        <taxon>Eukaryota</taxon>
        <taxon>Fungi</taxon>
        <taxon>Dikarya</taxon>
        <taxon>Ascomycota</taxon>
        <taxon>Pezizomycotina</taxon>
        <taxon>Sordariomycetes</taxon>
        <taxon>Sordariomycetidae</taxon>
        <taxon>Sordariales</taxon>
        <taxon>Lasiosphaeriaceae</taxon>
        <taxon>Bombardia</taxon>
    </lineage>
</organism>
<dbReference type="EMBL" id="JAULSR010000003">
    <property type="protein sequence ID" value="KAK0625448.1"/>
    <property type="molecule type" value="Genomic_DNA"/>
</dbReference>
<sequence>MEWTKEQYNKQYETWVPWIEDMYLRYFTKDNKASYTTRENLNQTKVTGVSQVDTLQDGVNNLVAGQVGQGGLAQPVGDMASREGMNRVERNGKDNKGSYIPDAAAQNVPGAKQADGVVAGVAQGAGQAAGGVQEGLKSVGGGLFGIGGGKK</sequence>
<accession>A0AA40C5W6</accession>
<dbReference type="AlphaFoldDB" id="A0AA40C5W6"/>
<gene>
    <name evidence="1" type="ORF">B0T17DRAFT_508437</name>
</gene>
<evidence type="ECO:0000313" key="1">
    <source>
        <dbReference type="EMBL" id="KAK0625448.1"/>
    </source>
</evidence>
<dbReference type="Proteomes" id="UP001174934">
    <property type="component" value="Unassembled WGS sequence"/>
</dbReference>
<comment type="caution">
    <text evidence="1">The sequence shown here is derived from an EMBL/GenBank/DDBJ whole genome shotgun (WGS) entry which is preliminary data.</text>
</comment>
<proteinExistence type="predicted"/>
<evidence type="ECO:0000313" key="2">
    <source>
        <dbReference type="Proteomes" id="UP001174934"/>
    </source>
</evidence>